<dbReference type="SUPFAM" id="SSF52540">
    <property type="entry name" value="P-loop containing nucleoside triphosphate hydrolases"/>
    <property type="match status" value="1"/>
</dbReference>
<feature type="non-terminal residue" evidence="11">
    <location>
        <position position="1"/>
    </location>
</feature>
<dbReference type="OrthoDB" id="6500128at2759"/>
<dbReference type="PANTHER" id="PTHR24223:SF443">
    <property type="entry name" value="MULTIDRUG-RESISTANCE LIKE PROTEIN 1, ISOFORM I"/>
    <property type="match status" value="1"/>
</dbReference>
<organism evidence="11 12">
    <name type="scientific">Caligus rogercresseyi</name>
    <name type="common">Sea louse</name>
    <dbReference type="NCBI Taxonomy" id="217165"/>
    <lineage>
        <taxon>Eukaryota</taxon>
        <taxon>Metazoa</taxon>
        <taxon>Ecdysozoa</taxon>
        <taxon>Arthropoda</taxon>
        <taxon>Crustacea</taxon>
        <taxon>Multicrustacea</taxon>
        <taxon>Hexanauplia</taxon>
        <taxon>Copepoda</taxon>
        <taxon>Siphonostomatoida</taxon>
        <taxon>Caligidae</taxon>
        <taxon>Caligus</taxon>
    </lineage>
</organism>
<dbReference type="InterPro" id="IPR011527">
    <property type="entry name" value="ABC1_TM_dom"/>
</dbReference>
<evidence type="ECO:0000313" key="12">
    <source>
        <dbReference type="Proteomes" id="UP000595437"/>
    </source>
</evidence>
<dbReference type="InterPro" id="IPR036640">
    <property type="entry name" value="ABC1_TM_sf"/>
</dbReference>
<dbReference type="CDD" id="cd18603">
    <property type="entry name" value="ABC_6TM_MRP1_2_3_6_D2_like"/>
    <property type="match status" value="1"/>
</dbReference>
<dbReference type="GO" id="GO:0005524">
    <property type="term" value="F:ATP binding"/>
    <property type="evidence" value="ECO:0007669"/>
    <property type="project" value="UniProtKB-KW"/>
</dbReference>
<dbReference type="PROSITE" id="PS50929">
    <property type="entry name" value="ABC_TM1F"/>
    <property type="match status" value="1"/>
</dbReference>
<feature type="transmembrane region" description="Helical" evidence="9">
    <location>
        <begin position="84"/>
        <end position="105"/>
    </location>
</feature>
<dbReference type="InterPro" id="IPR027417">
    <property type="entry name" value="P-loop_NTPase"/>
</dbReference>
<name>A0A7T8H2W1_CALRO</name>
<dbReference type="PANTHER" id="PTHR24223">
    <property type="entry name" value="ATP-BINDING CASSETTE SUB-FAMILY C"/>
    <property type="match status" value="1"/>
</dbReference>
<comment type="subcellular location">
    <subcellularLocation>
        <location evidence="1">Endomembrane system</location>
        <topology evidence="1">Multi-pass membrane protein</topology>
    </subcellularLocation>
</comment>
<keyword evidence="12" id="KW-1185">Reference proteome</keyword>
<reference evidence="12" key="1">
    <citation type="submission" date="2021-01" db="EMBL/GenBank/DDBJ databases">
        <title>Caligus Genome Assembly.</title>
        <authorList>
            <person name="Gallardo-Escarate C."/>
        </authorList>
    </citation>
    <scope>NUCLEOTIDE SEQUENCE [LARGE SCALE GENOMIC DNA]</scope>
</reference>
<evidence type="ECO:0000256" key="3">
    <source>
        <dbReference type="ARBA" id="ARBA00022692"/>
    </source>
</evidence>
<evidence type="ECO:0000256" key="8">
    <source>
        <dbReference type="ARBA" id="ARBA00023136"/>
    </source>
</evidence>
<dbReference type="GO" id="GO:0140359">
    <property type="term" value="F:ABC-type transporter activity"/>
    <property type="evidence" value="ECO:0007669"/>
    <property type="project" value="InterPro"/>
</dbReference>
<keyword evidence="3 9" id="KW-0812">Transmembrane</keyword>
<keyword evidence="4" id="KW-0677">Repeat</keyword>
<dbReference type="Gene3D" id="3.40.50.300">
    <property type="entry name" value="P-loop containing nucleotide triphosphate hydrolases"/>
    <property type="match status" value="1"/>
</dbReference>
<dbReference type="SUPFAM" id="SSF90123">
    <property type="entry name" value="ABC transporter transmembrane region"/>
    <property type="match status" value="1"/>
</dbReference>
<dbReference type="AlphaFoldDB" id="A0A7T8H2W1"/>
<evidence type="ECO:0000256" key="9">
    <source>
        <dbReference type="SAM" id="Phobius"/>
    </source>
</evidence>
<accession>A0A7T8H2W1</accession>
<evidence type="ECO:0000256" key="4">
    <source>
        <dbReference type="ARBA" id="ARBA00022737"/>
    </source>
</evidence>
<protein>
    <recommendedName>
        <fullName evidence="10">ABC transmembrane type-1 domain-containing protein</fullName>
    </recommendedName>
</protein>
<evidence type="ECO:0000256" key="5">
    <source>
        <dbReference type="ARBA" id="ARBA00022741"/>
    </source>
</evidence>
<evidence type="ECO:0000256" key="2">
    <source>
        <dbReference type="ARBA" id="ARBA00022448"/>
    </source>
</evidence>
<keyword evidence="6" id="KW-0067">ATP-binding</keyword>
<keyword evidence="8 9" id="KW-0472">Membrane</keyword>
<dbReference type="GO" id="GO:0012505">
    <property type="term" value="C:endomembrane system"/>
    <property type="evidence" value="ECO:0007669"/>
    <property type="project" value="UniProtKB-SubCell"/>
</dbReference>
<feature type="domain" description="ABC transmembrane type-1" evidence="10">
    <location>
        <begin position="32"/>
        <end position="213"/>
    </location>
</feature>
<dbReference type="Proteomes" id="UP000595437">
    <property type="component" value="Chromosome 11"/>
</dbReference>
<dbReference type="Pfam" id="PF00664">
    <property type="entry name" value="ABC_membrane"/>
    <property type="match status" value="1"/>
</dbReference>
<proteinExistence type="predicted"/>
<dbReference type="Gene3D" id="1.20.1560.10">
    <property type="entry name" value="ABC transporter type 1, transmembrane domain"/>
    <property type="match status" value="1"/>
</dbReference>
<evidence type="ECO:0000313" key="11">
    <source>
        <dbReference type="EMBL" id="QQP42045.1"/>
    </source>
</evidence>
<dbReference type="GO" id="GO:0016020">
    <property type="term" value="C:membrane"/>
    <property type="evidence" value="ECO:0007669"/>
    <property type="project" value="InterPro"/>
</dbReference>
<gene>
    <name evidence="11" type="ORF">FKW44_016589</name>
</gene>
<dbReference type="InterPro" id="IPR050173">
    <property type="entry name" value="ABC_transporter_C-like"/>
</dbReference>
<evidence type="ECO:0000259" key="10">
    <source>
        <dbReference type="PROSITE" id="PS50929"/>
    </source>
</evidence>
<dbReference type="EMBL" id="CP045900">
    <property type="protein sequence ID" value="QQP42045.1"/>
    <property type="molecule type" value="Genomic_DNA"/>
</dbReference>
<evidence type="ECO:0000256" key="6">
    <source>
        <dbReference type="ARBA" id="ARBA00022840"/>
    </source>
</evidence>
<keyword evidence="5" id="KW-0547">Nucleotide-binding</keyword>
<keyword evidence="7 9" id="KW-1133">Transmembrane helix</keyword>
<evidence type="ECO:0000256" key="1">
    <source>
        <dbReference type="ARBA" id="ARBA00004127"/>
    </source>
</evidence>
<sequence>ANLWLSKWSTDTLAGNSTSVRDNYLVVYATVTIGTLNASMKIHGKLLSNVLRAPLSFFDTNLWDIDVADTTLPFNVRMIVTQTLSVLGTLVIISIALPWFVAVIVPIRIESISRSPIYSHFGETLTGMSTIRAFGRVKIDHNAKCYFPTFISSRWLAVRLETFGNLLVLFAALFSVTSKGSIDPGMVGLSLSYSLSITSILNMLVRVSTDVETNMVSVERINEYESIPQEAPYDLPDSDPSPQWPQHGVIKFDNYKTRYRKGLDLVLKGISCWNRWANRGREVLTHTGFEDPFTSTEKTLDSWDWESFVHDLPSYHKTQMNLDPFQTHSDREIWTALEQAHLKTFVSNLADGLHFTVLRVKQSERGAATAHLHRSINWDEATAAIDCETDDLIQSTIRREFQEVPVVTMAHRINTIMDSNRIMVLDSGTIAEFDSPQKLLENRIPIFMPWSTAVMGKIVDKL</sequence>
<evidence type="ECO:0000256" key="7">
    <source>
        <dbReference type="ARBA" id="ARBA00022989"/>
    </source>
</evidence>
<keyword evidence="2" id="KW-0813">Transport</keyword>